<feature type="compositionally biased region" description="Basic residues" evidence="1">
    <location>
        <begin position="23"/>
        <end position="34"/>
    </location>
</feature>
<dbReference type="CDD" id="cd15457">
    <property type="entry name" value="NADAR"/>
    <property type="match status" value="1"/>
</dbReference>
<dbReference type="Proteomes" id="UP000799779">
    <property type="component" value="Unassembled WGS sequence"/>
</dbReference>
<feature type="compositionally biased region" description="Basic and acidic residues" evidence="1">
    <location>
        <begin position="12"/>
        <end position="22"/>
    </location>
</feature>
<accession>A0A6A5X2B1</accession>
<dbReference type="InterPro" id="IPR037238">
    <property type="entry name" value="YbiA-like_sf"/>
</dbReference>
<evidence type="ECO:0000256" key="1">
    <source>
        <dbReference type="SAM" id="MobiDB-lite"/>
    </source>
</evidence>
<keyword evidence="4" id="KW-1185">Reference proteome</keyword>
<sequence>MPPKGKKQPSKTVDRVTKELQKGKAKSTSRRSKSASKSPELLKKAASAQDPSTMSVSTISAASAASASKETETETRPVYFWKPHEKKYGYLGQWYESEFEVGGDTYVTAEMWMMVGKARLFKDEDVALEMLATTDPKTHKALGRQVGDFDAGVWDENKLRIVEEGTYYKFTKSKDAEVLRGWLLETGERELVEASPMDRIWGIGFGEKNAGKMRDRWGQNLLGKALMNVRARLREEEAGKGKGEGDV</sequence>
<proteinExistence type="predicted"/>
<dbReference type="InterPro" id="IPR012816">
    <property type="entry name" value="NADAR"/>
</dbReference>
<evidence type="ECO:0000259" key="2">
    <source>
        <dbReference type="Pfam" id="PF08719"/>
    </source>
</evidence>
<evidence type="ECO:0000313" key="3">
    <source>
        <dbReference type="EMBL" id="KAF2006855.1"/>
    </source>
</evidence>
<dbReference type="AlphaFoldDB" id="A0A6A5X2B1"/>
<name>A0A6A5X2B1_9PLEO</name>
<dbReference type="NCBIfam" id="TIGR02464">
    <property type="entry name" value="ribofla_fusion"/>
    <property type="match status" value="1"/>
</dbReference>
<protein>
    <submittedName>
        <fullName evidence="3">DUF1768-domain-containing protein</fullName>
    </submittedName>
</protein>
<dbReference type="EMBL" id="ML977558">
    <property type="protein sequence ID" value="KAF2006855.1"/>
    <property type="molecule type" value="Genomic_DNA"/>
</dbReference>
<dbReference type="OrthoDB" id="206452at2759"/>
<gene>
    <name evidence="3" type="ORF">P154DRAFT_614978</name>
</gene>
<feature type="region of interest" description="Disordered" evidence="1">
    <location>
        <begin position="1"/>
        <end position="55"/>
    </location>
</feature>
<dbReference type="Pfam" id="PF08719">
    <property type="entry name" value="NADAR"/>
    <property type="match status" value="1"/>
</dbReference>
<dbReference type="SUPFAM" id="SSF143990">
    <property type="entry name" value="YbiA-like"/>
    <property type="match status" value="1"/>
</dbReference>
<reference evidence="3" key="1">
    <citation type="journal article" date="2020" name="Stud. Mycol.">
        <title>101 Dothideomycetes genomes: a test case for predicting lifestyles and emergence of pathogens.</title>
        <authorList>
            <person name="Haridas S."/>
            <person name="Albert R."/>
            <person name="Binder M."/>
            <person name="Bloem J."/>
            <person name="Labutti K."/>
            <person name="Salamov A."/>
            <person name="Andreopoulos B."/>
            <person name="Baker S."/>
            <person name="Barry K."/>
            <person name="Bills G."/>
            <person name="Bluhm B."/>
            <person name="Cannon C."/>
            <person name="Castanera R."/>
            <person name="Culley D."/>
            <person name="Daum C."/>
            <person name="Ezra D."/>
            <person name="Gonzalez J."/>
            <person name="Henrissat B."/>
            <person name="Kuo A."/>
            <person name="Liang C."/>
            <person name="Lipzen A."/>
            <person name="Lutzoni F."/>
            <person name="Magnuson J."/>
            <person name="Mondo S."/>
            <person name="Nolan M."/>
            <person name="Ohm R."/>
            <person name="Pangilinan J."/>
            <person name="Park H.-J."/>
            <person name="Ramirez L."/>
            <person name="Alfaro M."/>
            <person name="Sun H."/>
            <person name="Tritt A."/>
            <person name="Yoshinaga Y."/>
            <person name="Zwiers L.-H."/>
            <person name="Turgeon B."/>
            <person name="Goodwin S."/>
            <person name="Spatafora J."/>
            <person name="Crous P."/>
            <person name="Grigoriev I."/>
        </authorList>
    </citation>
    <scope>NUCLEOTIDE SEQUENCE</scope>
    <source>
        <strain evidence="3">CBS 123094</strain>
    </source>
</reference>
<feature type="domain" description="NADAR" evidence="2">
    <location>
        <begin position="79"/>
        <end position="234"/>
    </location>
</feature>
<evidence type="ECO:0000313" key="4">
    <source>
        <dbReference type="Proteomes" id="UP000799779"/>
    </source>
</evidence>
<organism evidence="3 4">
    <name type="scientific">Amniculicola lignicola CBS 123094</name>
    <dbReference type="NCBI Taxonomy" id="1392246"/>
    <lineage>
        <taxon>Eukaryota</taxon>
        <taxon>Fungi</taxon>
        <taxon>Dikarya</taxon>
        <taxon>Ascomycota</taxon>
        <taxon>Pezizomycotina</taxon>
        <taxon>Dothideomycetes</taxon>
        <taxon>Pleosporomycetidae</taxon>
        <taxon>Pleosporales</taxon>
        <taxon>Amniculicolaceae</taxon>
        <taxon>Amniculicola</taxon>
    </lineage>
</organism>
<dbReference type="Gene3D" id="1.10.357.40">
    <property type="entry name" value="YbiA-like"/>
    <property type="match status" value="1"/>
</dbReference>